<name>A0A0M3I479_ASCLU</name>
<feature type="region of interest" description="Disordered" evidence="1">
    <location>
        <begin position="1"/>
        <end position="26"/>
    </location>
</feature>
<dbReference type="WBParaSite" id="ALUE_0001154701-mRNA-1">
    <property type="protein sequence ID" value="ALUE_0001154701-mRNA-1"/>
    <property type="gene ID" value="ALUE_0001154701"/>
</dbReference>
<reference evidence="3" key="1">
    <citation type="submission" date="2017-02" db="UniProtKB">
        <authorList>
            <consortium name="WormBaseParasite"/>
        </authorList>
    </citation>
    <scope>IDENTIFICATION</scope>
</reference>
<protein>
    <submittedName>
        <fullName evidence="3">Protein CASP</fullName>
    </submittedName>
</protein>
<evidence type="ECO:0000313" key="3">
    <source>
        <dbReference type="WBParaSite" id="ALUE_0001154701-mRNA-1"/>
    </source>
</evidence>
<organism evidence="2 3">
    <name type="scientific">Ascaris lumbricoides</name>
    <name type="common">Giant roundworm</name>
    <dbReference type="NCBI Taxonomy" id="6252"/>
    <lineage>
        <taxon>Eukaryota</taxon>
        <taxon>Metazoa</taxon>
        <taxon>Ecdysozoa</taxon>
        <taxon>Nematoda</taxon>
        <taxon>Chromadorea</taxon>
        <taxon>Rhabditida</taxon>
        <taxon>Spirurina</taxon>
        <taxon>Ascaridomorpha</taxon>
        <taxon>Ascaridoidea</taxon>
        <taxon>Ascarididae</taxon>
        <taxon>Ascaris</taxon>
    </lineage>
</organism>
<evidence type="ECO:0000313" key="2">
    <source>
        <dbReference type="Proteomes" id="UP000036681"/>
    </source>
</evidence>
<feature type="compositionally biased region" description="Polar residues" evidence="1">
    <location>
        <begin position="15"/>
        <end position="24"/>
    </location>
</feature>
<evidence type="ECO:0000256" key="1">
    <source>
        <dbReference type="SAM" id="MobiDB-lite"/>
    </source>
</evidence>
<accession>A0A0M3I479</accession>
<proteinExistence type="predicted"/>
<keyword evidence="2" id="KW-1185">Reference proteome</keyword>
<dbReference type="AlphaFoldDB" id="A0A0M3I479"/>
<dbReference type="Proteomes" id="UP000036681">
    <property type="component" value="Unplaced"/>
</dbReference>
<sequence length="99" mass="11394">MKAAANSPSLMKATANGQSTSVVSLPSGKVPPENLMKLRAEFRNKLQLYDEEIFMLREHNDWLKDMHDSMQKNGFTDFSKYFIVSYANMLLLTFVDRDK</sequence>